<sequence length="46" mass="5372">MLRVYNHVRTVFQTTSQPMPYAPIINRLYTACFVVKTPNTNNKNKT</sequence>
<accession>A0A0H3ZZD3</accession>
<name>A0A0H3ZZD3_9VIBR</name>
<protein>
    <submittedName>
        <fullName evidence="1">Uncharacterized protein</fullName>
    </submittedName>
</protein>
<evidence type="ECO:0000313" key="1">
    <source>
        <dbReference type="EMBL" id="AKN39992.1"/>
    </source>
</evidence>
<reference evidence="1" key="1">
    <citation type="journal article" date="2015" name="MBio">
        <title>Eco-Evolutionary Dynamics of Episomes among Ecologically Cohesive Bacterial Populations.</title>
        <authorList>
            <person name="Xue H."/>
            <person name="Cordero O.X."/>
            <person name="Camas F.M."/>
            <person name="Trimble W."/>
            <person name="Meyer F."/>
            <person name="Guglielmini J."/>
            <person name="Rocha E.P."/>
            <person name="Polz M.F."/>
        </authorList>
    </citation>
    <scope>NUCLEOTIDE SEQUENCE</scope>
    <source>
        <strain evidence="1">FF_375</strain>
    </source>
</reference>
<dbReference type="AlphaFoldDB" id="A0A0H3ZZD3"/>
<proteinExistence type="predicted"/>
<dbReference type="EMBL" id="KP795674">
    <property type="protein sequence ID" value="AKN39992.1"/>
    <property type="molecule type" value="Genomic_DNA"/>
</dbReference>
<organism evidence="1">
    <name type="scientific">Vibrio tasmaniensis</name>
    <dbReference type="NCBI Taxonomy" id="212663"/>
    <lineage>
        <taxon>Bacteria</taxon>
        <taxon>Pseudomonadati</taxon>
        <taxon>Pseudomonadota</taxon>
        <taxon>Gammaproteobacteria</taxon>
        <taxon>Vibrionales</taxon>
        <taxon>Vibrionaceae</taxon>
        <taxon>Vibrio</taxon>
    </lineage>
</organism>